<feature type="domain" description="PD-(D/E)XK endonuclease-like" evidence="5">
    <location>
        <begin position="27"/>
        <end position="275"/>
    </location>
</feature>
<protein>
    <submittedName>
        <fullName evidence="6">RecB family exonuclease</fullName>
    </submittedName>
</protein>
<dbReference type="Pfam" id="PF12705">
    <property type="entry name" value="PDDEXK_1"/>
    <property type="match status" value="1"/>
</dbReference>
<dbReference type="InterPro" id="IPR011335">
    <property type="entry name" value="Restrct_endonuc-II-like"/>
</dbReference>
<dbReference type="GO" id="GO:0004527">
    <property type="term" value="F:exonuclease activity"/>
    <property type="evidence" value="ECO:0007669"/>
    <property type="project" value="UniProtKB-KW"/>
</dbReference>
<feature type="compositionally biased region" description="Low complexity" evidence="4">
    <location>
        <begin position="1"/>
        <end position="16"/>
    </location>
</feature>
<evidence type="ECO:0000256" key="4">
    <source>
        <dbReference type="SAM" id="MobiDB-lite"/>
    </source>
</evidence>
<evidence type="ECO:0000256" key="3">
    <source>
        <dbReference type="ARBA" id="ARBA00023204"/>
    </source>
</evidence>
<keyword evidence="3" id="KW-0234">DNA repair</keyword>
<keyword evidence="6" id="KW-0378">Hydrolase</keyword>
<dbReference type="Gene3D" id="3.90.320.10">
    <property type="match status" value="1"/>
</dbReference>
<reference evidence="7" key="1">
    <citation type="journal article" date="2019" name="Int. J. Syst. Evol. Microbiol.">
        <title>The Global Catalogue of Microorganisms (GCM) 10K type strain sequencing project: providing services to taxonomists for standard genome sequencing and annotation.</title>
        <authorList>
            <consortium name="The Broad Institute Genomics Platform"/>
            <consortium name="The Broad Institute Genome Sequencing Center for Infectious Disease"/>
            <person name="Wu L."/>
            <person name="Ma J."/>
        </authorList>
    </citation>
    <scope>NUCLEOTIDE SEQUENCE [LARGE SCALE GENOMIC DNA]</scope>
    <source>
        <strain evidence="7">JCM 13852</strain>
    </source>
</reference>
<gene>
    <name evidence="6" type="ORF">ACFP2V_00025</name>
</gene>
<evidence type="ECO:0000256" key="1">
    <source>
        <dbReference type="ARBA" id="ARBA00022763"/>
    </source>
</evidence>
<evidence type="ECO:0000313" key="6">
    <source>
        <dbReference type="EMBL" id="MFC5668559.1"/>
    </source>
</evidence>
<evidence type="ECO:0000313" key="7">
    <source>
        <dbReference type="Proteomes" id="UP001596183"/>
    </source>
</evidence>
<evidence type="ECO:0000259" key="5">
    <source>
        <dbReference type="Pfam" id="PF12705"/>
    </source>
</evidence>
<proteinExistence type="predicted"/>
<feature type="region of interest" description="Disordered" evidence="4">
    <location>
        <begin position="295"/>
        <end position="331"/>
    </location>
</feature>
<dbReference type="SUPFAM" id="SSF52980">
    <property type="entry name" value="Restriction endonuclease-like"/>
    <property type="match status" value="1"/>
</dbReference>
<sequence length="331" mass="36196">MPPSESSAASDAAPSAAPRPAPRTPSSLSPSRADDFMTCPLRYRLRVIDKLPEPPSGAAARGAVVHAVLERLFDVPAGQRTPDRAHALLRPEWERLLGGRPELAGLFPRDADGAALAAWLAEAEPLLDQYFRMEDPNRLEPAGRELYVETVLESGLRLRGIIDRVDVAPTGEVRVVDYKTGKAPPPDFERRAMFQMKFYALVLWRRRGVVPRRLQLVYLGSGDVVTYDPDEADLRAVERKLRALWAAIQRAVATGEWQPSPSRFCDWCGYQAFCPAFGGTPPSYPLAVATVPAVGDNEHPAAPSEAEPPTRERLAGEGAGTDHRPEHSSPA</sequence>
<dbReference type="Proteomes" id="UP001596183">
    <property type="component" value="Unassembled WGS sequence"/>
</dbReference>
<keyword evidence="2" id="KW-0547">Nucleotide-binding</keyword>
<dbReference type="InterPro" id="IPR038726">
    <property type="entry name" value="PDDEXK_AddAB-type"/>
</dbReference>
<feature type="region of interest" description="Disordered" evidence="4">
    <location>
        <begin position="1"/>
        <end position="33"/>
    </location>
</feature>
<keyword evidence="2" id="KW-0347">Helicase</keyword>
<feature type="compositionally biased region" description="Basic and acidic residues" evidence="4">
    <location>
        <begin position="308"/>
        <end position="331"/>
    </location>
</feature>
<organism evidence="6 7">
    <name type="scientific">Streptomyces incanus</name>
    <dbReference type="NCBI Taxonomy" id="887453"/>
    <lineage>
        <taxon>Bacteria</taxon>
        <taxon>Bacillati</taxon>
        <taxon>Actinomycetota</taxon>
        <taxon>Actinomycetes</taxon>
        <taxon>Kitasatosporales</taxon>
        <taxon>Streptomycetaceae</taxon>
        <taxon>Streptomyces</taxon>
    </lineage>
</organism>
<keyword evidence="6" id="KW-0540">Nuclease</keyword>
<name>A0ABW0XGG1_9ACTN</name>
<dbReference type="EMBL" id="JBHSPC010000001">
    <property type="protein sequence ID" value="MFC5668559.1"/>
    <property type="molecule type" value="Genomic_DNA"/>
</dbReference>
<evidence type="ECO:0000256" key="2">
    <source>
        <dbReference type="ARBA" id="ARBA00022806"/>
    </source>
</evidence>
<dbReference type="InterPro" id="IPR011604">
    <property type="entry name" value="PDDEXK-like_dom_sf"/>
</dbReference>
<keyword evidence="2" id="KW-0067">ATP-binding</keyword>
<keyword evidence="1" id="KW-0227">DNA damage</keyword>
<keyword evidence="6" id="KW-0269">Exonuclease</keyword>
<keyword evidence="7" id="KW-1185">Reference proteome</keyword>
<dbReference type="RefSeq" id="WP_381204183.1">
    <property type="nucleotide sequence ID" value="NZ_JBHSPC010000001.1"/>
</dbReference>
<accession>A0ABW0XGG1</accession>
<comment type="caution">
    <text evidence="6">The sequence shown here is derived from an EMBL/GenBank/DDBJ whole genome shotgun (WGS) entry which is preliminary data.</text>
</comment>